<dbReference type="PANTHER" id="PTHR43046:SF14">
    <property type="entry name" value="MUTT_NUDIX FAMILY PROTEIN"/>
    <property type="match status" value="1"/>
</dbReference>
<protein>
    <recommendedName>
        <fullName evidence="3">Nudix hydrolase domain-containing protein</fullName>
    </recommendedName>
</protein>
<dbReference type="AlphaFoldDB" id="A0A1G1WEP2"/>
<dbReference type="GO" id="GO:0016787">
    <property type="term" value="F:hydrolase activity"/>
    <property type="evidence" value="ECO:0007669"/>
    <property type="project" value="UniProtKB-KW"/>
</dbReference>
<dbReference type="STRING" id="1802597.A2Z24_00860"/>
<evidence type="ECO:0000259" key="3">
    <source>
        <dbReference type="PROSITE" id="PS51462"/>
    </source>
</evidence>
<dbReference type="EMBL" id="MHCT01000014">
    <property type="protein sequence ID" value="OGY26169.1"/>
    <property type="molecule type" value="Genomic_DNA"/>
</dbReference>
<proteinExistence type="predicted"/>
<reference evidence="4 5" key="1">
    <citation type="journal article" date="2016" name="Nat. Commun.">
        <title>Thousands of microbial genomes shed light on interconnected biogeochemical processes in an aquifer system.</title>
        <authorList>
            <person name="Anantharaman K."/>
            <person name="Brown C.T."/>
            <person name="Hug L.A."/>
            <person name="Sharon I."/>
            <person name="Castelle C.J."/>
            <person name="Probst A.J."/>
            <person name="Thomas B.C."/>
            <person name="Singh A."/>
            <person name="Wilkins M.J."/>
            <person name="Karaoz U."/>
            <person name="Brodie E.L."/>
            <person name="Williams K.H."/>
            <person name="Hubbard S.S."/>
            <person name="Banfield J.F."/>
        </authorList>
    </citation>
    <scope>NUCLEOTIDE SEQUENCE [LARGE SCALE GENOMIC DNA]</scope>
</reference>
<dbReference type="Gene3D" id="3.90.79.10">
    <property type="entry name" value="Nucleoside Triphosphate Pyrophosphohydrolase"/>
    <property type="match status" value="1"/>
</dbReference>
<name>A0A1G1WEP2_9BACT</name>
<evidence type="ECO:0000313" key="5">
    <source>
        <dbReference type="Proteomes" id="UP000177588"/>
    </source>
</evidence>
<dbReference type="SUPFAM" id="SSF55811">
    <property type="entry name" value="Nudix"/>
    <property type="match status" value="1"/>
</dbReference>
<accession>A0A1G1WEP2</accession>
<comment type="caution">
    <text evidence="4">The sequence shown here is derived from an EMBL/GenBank/DDBJ whole genome shotgun (WGS) entry which is preliminary data.</text>
</comment>
<sequence>MKNFVNHFVTTAYLVNNGKIALVKHGLRNIWLGFGGHIEKNEGILEALKREIQEESGIENYTLLNETAGKTFPARTKTPDNIVREETIPNSIQIQPIPFDSNFTEPHHHIDLVYYGVTNQTKLQLEDDGGSDISWFTEKELDEIEIWPSTKYLCLQALKAARRLNE</sequence>
<comment type="cofactor">
    <cofactor evidence="1">
        <name>Mg(2+)</name>
        <dbReference type="ChEBI" id="CHEBI:18420"/>
    </cofactor>
</comment>
<evidence type="ECO:0000256" key="2">
    <source>
        <dbReference type="ARBA" id="ARBA00022801"/>
    </source>
</evidence>
<keyword evidence="2" id="KW-0378">Hydrolase</keyword>
<gene>
    <name evidence="4" type="ORF">A2Z24_00860</name>
</gene>
<dbReference type="PROSITE" id="PS00893">
    <property type="entry name" value="NUDIX_BOX"/>
    <property type="match status" value="1"/>
</dbReference>
<dbReference type="InterPro" id="IPR000086">
    <property type="entry name" value="NUDIX_hydrolase_dom"/>
</dbReference>
<dbReference type="InterPro" id="IPR015797">
    <property type="entry name" value="NUDIX_hydrolase-like_dom_sf"/>
</dbReference>
<feature type="domain" description="Nudix hydrolase" evidence="3">
    <location>
        <begin position="5"/>
        <end position="159"/>
    </location>
</feature>
<dbReference type="InterPro" id="IPR020084">
    <property type="entry name" value="NUDIX_hydrolase_CS"/>
</dbReference>
<organism evidence="4 5">
    <name type="scientific">Candidatus Woykebacteria bacterium RBG_16_44_10</name>
    <dbReference type="NCBI Taxonomy" id="1802597"/>
    <lineage>
        <taxon>Bacteria</taxon>
        <taxon>Candidatus Woykeibacteriota</taxon>
    </lineage>
</organism>
<evidence type="ECO:0000313" key="4">
    <source>
        <dbReference type="EMBL" id="OGY26169.1"/>
    </source>
</evidence>
<dbReference type="PROSITE" id="PS51462">
    <property type="entry name" value="NUDIX"/>
    <property type="match status" value="1"/>
</dbReference>
<dbReference type="PANTHER" id="PTHR43046">
    <property type="entry name" value="GDP-MANNOSE MANNOSYL HYDROLASE"/>
    <property type="match status" value="1"/>
</dbReference>
<dbReference type="Pfam" id="PF00293">
    <property type="entry name" value="NUDIX"/>
    <property type="match status" value="1"/>
</dbReference>
<dbReference type="Proteomes" id="UP000177588">
    <property type="component" value="Unassembled WGS sequence"/>
</dbReference>
<evidence type="ECO:0000256" key="1">
    <source>
        <dbReference type="ARBA" id="ARBA00001946"/>
    </source>
</evidence>